<keyword evidence="1" id="KW-0472">Membrane</keyword>
<evidence type="ECO:0000256" key="1">
    <source>
        <dbReference type="SAM" id="Phobius"/>
    </source>
</evidence>
<reference key="1">
    <citation type="journal article" date="2011" name="Mol. Biol. Evol.">
        <title>Unity in variety -- the pan-genome of the Chlamydiae.</title>
        <authorList>
            <person name="Collingro A."/>
            <person name="Tischler P."/>
            <person name="Weinmaier T."/>
            <person name="Penz T."/>
            <person name="Heinz E."/>
            <person name="Brunham R.C."/>
            <person name="Read T.D."/>
            <person name="Bavoil P.M."/>
            <person name="Sachse K."/>
            <person name="Kahane S."/>
            <person name="Friedman M.G."/>
            <person name="Rattei T."/>
            <person name="Myers G.S.A."/>
            <person name="Horn M."/>
        </authorList>
    </citation>
    <scope>NUCLEOTIDE SEQUENCE</scope>
    <source>
        <strain>UV7</strain>
    </source>
</reference>
<keyword evidence="1" id="KW-1133">Transmembrane helix</keyword>
<feature type="domain" description="Lipid A biosynthesis N-terminal" evidence="2">
    <location>
        <begin position="144"/>
        <end position="215"/>
    </location>
</feature>
<dbReference type="RefSeq" id="WP_013924332.1">
    <property type="nucleotide sequence ID" value="NC_015702.1"/>
</dbReference>
<feature type="transmembrane region" description="Helical" evidence="1">
    <location>
        <begin position="170"/>
        <end position="191"/>
    </location>
</feature>
<feature type="transmembrane region" description="Helical" evidence="1">
    <location>
        <begin position="91"/>
        <end position="113"/>
    </location>
</feature>
<feature type="domain" description="Lipid A biosynthesis N-terminal" evidence="2">
    <location>
        <begin position="12"/>
        <end position="83"/>
    </location>
</feature>
<feature type="transmembrane region" description="Helical" evidence="1">
    <location>
        <begin position="197"/>
        <end position="217"/>
    </location>
</feature>
<dbReference type="eggNOG" id="COG3952">
    <property type="taxonomic scope" value="Bacteria"/>
</dbReference>
<dbReference type="Proteomes" id="UP000000495">
    <property type="component" value="Chromosome"/>
</dbReference>
<evidence type="ECO:0000313" key="3">
    <source>
        <dbReference type="EMBL" id="CCB85356.1"/>
    </source>
</evidence>
<protein>
    <recommendedName>
        <fullName evidence="2">Lipid A biosynthesis N-terminal domain-containing protein</fullName>
    </recommendedName>
</protein>
<keyword evidence="1" id="KW-0812">Transmembrane</keyword>
<dbReference type="STRING" id="765952.PUV_04060"/>
<sequence length="229" mass="26462">MSDNWREGLYILGFLPHALFTGRALLQWMISEKEKKSLVTPTFWKLSLAGNLFLLVHAFIQMQYHVCVIQAANAVVSWRNLNLMKPQTDQAAFRTVVLLFMFSICSVTLGFYGQAHFLETSNWFRIPSSPWHQGEETSFFWHCLGTIGLALFASRFWIQWWCAEKHKKSYLGPLFWWLSAVGECLSLVYFLRIFDPVHFIGPAFGLIPAIRNLMLIAQAKKPLQVKQEA</sequence>
<feature type="transmembrane region" description="Helical" evidence="1">
    <location>
        <begin position="139"/>
        <end position="158"/>
    </location>
</feature>
<reference evidence="3 4" key="2">
    <citation type="journal article" date="2011" name="Mol. Biol. Evol.">
        <title>Unity in variety--the pan-genome of the Chlamydiae.</title>
        <authorList>
            <person name="Collingro A."/>
            <person name="Tischler P."/>
            <person name="Weinmaier T."/>
            <person name="Penz T."/>
            <person name="Heinz E."/>
            <person name="Brunham R.C."/>
            <person name="Read T.D."/>
            <person name="Bavoil P.M."/>
            <person name="Sachse K."/>
            <person name="Kahane S."/>
            <person name="Friedman M.G."/>
            <person name="Rattei T."/>
            <person name="Myers G.S."/>
            <person name="Horn M."/>
        </authorList>
    </citation>
    <scope>NUCLEOTIDE SEQUENCE [LARGE SCALE GENOMIC DNA]</scope>
    <source>
        <strain evidence="4">UV7</strain>
    </source>
</reference>
<dbReference type="KEGG" id="puv:PUV_04060"/>
<organism evidence="3 4">
    <name type="scientific">Parachlamydia acanthamoebae (strain UV7)</name>
    <dbReference type="NCBI Taxonomy" id="765952"/>
    <lineage>
        <taxon>Bacteria</taxon>
        <taxon>Pseudomonadati</taxon>
        <taxon>Chlamydiota</taxon>
        <taxon>Chlamydiia</taxon>
        <taxon>Parachlamydiales</taxon>
        <taxon>Parachlamydiaceae</taxon>
        <taxon>Parachlamydia</taxon>
    </lineage>
</organism>
<dbReference type="AlphaFoldDB" id="F8KWF8"/>
<dbReference type="InterPro" id="IPR011499">
    <property type="entry name" value="Lipid_A_biosynth_N"/>
</dbReference>
<dbReference type="EMBL" id="FR872580">
    <property type="protein sequence ID" value="CCB85356.1"/>
    <property type="molecule type" value="Genomic_DNA"/>
</dbReference>
<dbReference type="GO" id="GO:0016020">
    <property type="term" value="C:membrane"/>
    <property type="evidence" value="ECO:0007669"/>
    <property type="project" value="GOC"/>
</dbReference>
<dbReference type="GO" id="GO:0008915">
    <property type="term" value="F:lipid-A-disaccharide synthase activity"/>
    <property type="evidence" value="ECO:0007669"/>
    <property type="project" value="InterPro"/>
</dbReference>
<dbReference type="OrthoDB" id="196309at2"/>
<gene>
    <name evidence="3" type="ordered locus">PUV_04060</name>
</gene>
<proteinExistence type="predicted"/>
<evidence type="ECO:0000313" key="4">
    <source>
        <dbReference type="Proteomes" id="UP000000495"/>
    </source>
</evidence>
<keyword evidence="4" id="KW-1185">Reference proteome</keyword>
<dbReference type="Pfam" id="PF07578">
    <property type="entry name" value="LAB_N"/>
    <property type="match status" value="2"/>
</dbReference>
<feature type="transmembrane region" description="Helical" evidence="1">
    <location>
        <begin position="9"/>
        <end position="30"/>
    </location>
</feature>
<evidence type="ECO:0000259" key="2">
    <source>
        <dbReference type="SMART" id="SM01259"/>
    </source>
</evidence>
<name>F8KWF8_PARAV</name>
<accession>F8KWF8</accession>
<dbReference type="GO" id="GO:0009245">
    <property type="term" value="P:lipid A biosynthetic process"/>
    <property type="evidence" value="ECO:0007669"/>
    <property type="project" value="InterPro"/>
</dbReference>
<dbReference type="HOGENOM" id="CLU_082899_0_0_0"/>
<dbReference type="SMART" id="SM01259">
    <property type="entry name" value="LAB_N"/>
    <property type="match status" value="2"/>
</dbReference>